<comment type="caution">
    <text evidence="3">The sequence shown here is derived from an EMBL/GenBank/DDBJ whole genome shotgun (WGS) entry which is preliminary data.</text>
</comment>
<sequence length="323" mass="36548">MRKLTMRIFTVLIGIPMMKNLILKAPTAASSADNSVRMFDCRNLTSGGVGSPIYKIEGQKAVVLCVQWSPDKAIVFGSSIEDGLLNGWDYKKVGKKKEHVGPRMPNSPPGLFFQHAVHSYKDKVADFHWKTFDPWTIISVSEDSESTGGGETLQEIEEIKNDGNDGGEDEGDVEEAPVESFHKKRLRLYRARYHANPVITITLYGWDLHDYVALGVLVYIGQIRLDMNVSFSNLVKKVLNFFDVAPYQMNGTFYEMMWVADMFNRELSTSAPGYIPLKPNYLETVLLEEDVRVNIIFTELEIPRVRVSNKESKLKGVAVEMRK</sequence>
<dbReference type="InterPro" id="IPR015943">
    <property type="entry name" value="WD40/YVTN_repeat-like_dom_sf"/>
</dbReference>
<dbReference type="Proteomes" id="UP000541444">
    <property type="component" value="Unassembled WGS sequence"/>
</dbReference>
<dbReference type="InterPro" id="IPR036322">
    <property type="entry name" value="WD40_repeat_dom_sf"/>
</dbReference>
<dbReference type="AlphaFoldDB" id="A0A7J7P4Q6"/>
<dbReference type="SUPFAM" id="SSF50978">
    <property type="entry name" value="WD40 repeat-like"/>
    <property type="match status" value="1"/>
</dbReference>
<keyword evidence="4" id="KW-1185">Reference proteome</keyword>
<keyword evidence="1" id="KW-0853">WD repeat</keyword>
<evidence type="ECO:0000313" key="4">
    <source>
        <dbReference type="Proteomes" id="UP000541444"/>
    </source>
</evidence>
<evidence type="ECO:0000256" key="1">
    <source>
        <dbReference type="ARBA" id="ARBA00022574"/>
    </source>
</evidence>
<dbReference type="EMBL" id="JACGCM010000267">
    <property type="protein sequence ID" value="KAF6174411.1"/>
    <property type="molecule type" value="Genomic_DNA"/>
</dbReference>
<protein>
    <submittedName>
        <fullName evidence="3">Uncharacterized protein</fullName>
    </submittedName>
</protein>
<gene>
    <name evidence="3" type="ORF">GIB67_024433</name>
</gene>
<proteinExistence type="predicted"/>
<accession>A0A7J7P4Q6</accession>
<dbReference type="Gene3D" id="2.130.10.10">
    <property type="entry name" value="YVTN repeat-like/Quinoprotein amine dehydrogenase"/>
    <property type="match status" value="1"/>
</dbReference>
<evidence type="ECO:0000313" key="3">
    <source>
        <dbReference type="EMBL" id="KAF6174411.1"/>
    </source>
</evidence>
<name>A0A7J7P4Q6_9MAGN</name>
<dbReference type="InterPro" id="IPR050459">
    <property type="entry name" value="WD_repeat_RBAP46/RBAP48/MSI1"/>
</dbReference>
<dbReference type="PANTHER" id="PTHR22850">
    <property type="entry name" value="WD40 REPEAT FAMILY"/>
    <property type="match status" value="1"/>
</dbReference>
<keyword evidence="2" id="KW-0677">Repeat</keyword>
<organism evidence="3 4">
    <name type="scientific">Kingdonia uniflora</name>
    <dbReference type="NCBI Taxonomy" id="39325"/>
    <lineage>
        <taxon>Eukaryota</taxon>
        <taxon>Viridiplantae</taxon>
        <taxon>Streptophyta</taxon>
        <taxon>Embryophyta</taxon>
        <taxon>Tracheophyta</taxon>
        <taxon>Spermatophyta</taxon>
        <taxon>Magnoliopsida</taxon>
        <taxon>Ranunculales</taxon>
        <taxon>Circaeasteraceae</taxon>
        <taxon>Kingdonia</taxon>
    </lineage>
</organism>
<evidence type="ECO:0000256" key="2">
    <source>
        <dbReference type="ARBA" id="ARBA00022737"/>
    </source>
</evidence>
<reference evidence="3 4" key="1">
    <citation type="journal article" date="2020" name="IScience">
        <title>Genome Sequencing of the Endangered Kingdonia uniflora (Circaeasteraceae, Ranunculales) Reveals Potential Mechanisms of Evolutionary Specialization.</title>
        <authorList>
            <person name="Sun Y."/>
            <person name="Deng T."/>
            <person name="Zhang A."/>
            <person name="Moore M.J."/>
            <person name="Landis J.B."/>
            <person name="Lin N."/>
            <person name="Zhang H."/>
            <person name="Zhang X."/>
            <person name="Huang J."/>
            <person name="Zhang X."/>
            <person name="Sun H."/>
            <person name="Wang H."/>
        </authorList>
    </citation>
    <scope>NUCLEOTIDE SEQUENCE [LARGE SCALE GENOMIC DNA]</scope>
    <source>
        <strain evidence="3">TB1705</strain>
        <tissue evidence="3">Leaf</tissue>
    </source>
</reference>
<dbReference type="OrthoDB" id="427795at2759"/>